<dbReference type="GO" id="GO:0016987">
    <property type="term" value="F:sigma factor activity"/>
    <property type="evidence" value="ECO:0007669"/>
    <property type="project" value="UniProtKB-KW"/>
</dbReference>
<dbReference type="GO" id="GO:0006352">
    <property type="term" value="P:DNA-templated transcription initiation"/>
    <property type="evidence" value="ECO:0007669"/>
    <property type="project" value="InterPro"/>
</dbReference>
<keyword evidence="3" id="KW-0731">Sigma factor</keyword>
<evidence type="ECO:0000256" key="1">
    <source>
        <dbReference type="ARBA" id="ARBA00010641"/>
    </source>
</evidence>
<organism evidence="8 9">
    <name type="scientific">Curtobacterium flaccumfaciens pv. flaccumfaciens</name>
    <dbReference type="NCBI Taxonomy" id="138532"/>
    <lineage>
        <taxon>Bacteria</taxon>
        <taxon>Bacillati</taxon>
        <taxon>Actinomycetota</taxon>
        <taxon>Actinomycetes</taxon>
        <taxon>Micrococcales</taxon>
        <taxon>Microbacteriaceae</taxon>
        <taxon>Curtobacterium</taxon>
    </lineage>
</organism>
<evidence type="ECO:0000313" key="8">
    <source>
        <dbReference type="EMBL" id="MBT1540756.1"/>
    </source>
</evidence>
<feature type="domain" description="RNA polymerase sigma factor 70 region 4 type 2" evidence="7">
    <location>
        <begin position="107"/>
        <end position="155"/>
    </location>
</feature>
<dbReference type="InterPro" id="IPR039425">
    <property type="entry name" value="RNA_pol_sigma-70-like"/>
</dbReference>
<dbReference type="AlphaFoldDB" id="A0A9Q2ZJK0"/>
<reference evidence="8" key="1">
    <citation type="submission" date="2021-05" db="EMBL/GenBank/DDBJ databases">
        <title>Whole genome sequence of Curtobacterium flaccumfaciens pv. flaccumfaciens strain CFBP 3417.</title>
        <authorList>
            <person name="Osdaghi E."/>
            <person name="Taghouti G."/>
            <person name="Portier P."/>
            <person name="Fazliarab A."/>
            <person name="Taghavi S.M."/>
            <person name="Briand M."/>
            <person name="Le-Saux M."/>
            <person name="Jacques M.-A."/>
        </authorList>
    </citation>
    <scope>NUCLEOTIDE SEQUENCE</scope>
    <source>
        <strain evidence="8">CFBP 3417</strain>
    </source>
</reference>
<evidence type="ECO:0000259" key="6">
    <source>
        <dbReference type="Pfam" id="PF04542"/>
    </source>
</evidence>
<evidence type="ECO:0000256" key="4">
    <source>
        <dbReference type="ARBA" id="ARBA00023125"/>
    </source>
</evidence>
<dbReference type="Pfam" id="PF04542">
    <property type="entry name" value="Sigma70_r2"/>
    <property type="match status" value="1"/>
</dbReference>
<dbReference type="NCBIfam" id="TIGR02937">
    <property type="entry name" value="sigma70-ECF"/>
    <property type="match status" value="1"/>
</dbReference>
<dbReference type="RefSeq" id="WP_214562166.1">
    <property type="nucleotide sequence ID" value="NZ_JAHEWX010000002.1"/>
</dbReference>
<keyword evidence="4" id="KW-0238">DNA-binding</keyword>
<name>A0A9Q2ZJK0_9MICO</name>
<dbReference type="PANTHER" id="PTHR43133">
    <property type="entry name" value="RNA POLYMERASE ECF-TYPE SIGMA FACTO"/>
    <property type="match status" value="1"/>
</dbReference>
<dbReference type="SUPFAM" id="SSF88946">
    <property type="entry name" value="Sigma2 domain of RNA polymerase sigma factors"/>
    <property type="match status" value="1"/>
</dbReference>
<dbReference type="InterPro" id="IPR013249">
    <property type="entry name" value="RNA_pol_sigma70_r4_t2"/>
</dbReference>
<evidence type="ECO:0000256" key="5">
    <source>
        <dbReference type="ARBA" id="ARBA00023163"/>
    </source>
</evidence>
<dbReference type="Gene3D" id="1.10.1740.10">
    <property type="match status" value="1"/>
</dbReference>
<keyword evidence="5" id="KW-0804">Transcription</keyword>
<dbReference type="InterPro" id="IPR036388">
    <property type="entry name" value="WH-like_DNA-bd_sf"/>
</dbReference>
<comment type="similarity">
    <text evidence="1">Belongs to the sigma-70 factor family. ECF subfamily.</text>
</comment>
<gene>
    <name evidence="8" type="ORF">KK103_03200</name>
</gene>
<dbReference type="Proteomes" id="UP000709437">
    <property type="component" value="Unassembled WGS sequence"/>
</dbReference>
<dbReference type="Pfam" id="PF08281">
    <property type="entry name" value="Sigma70_r4_2"/>
    <property type="match status" value="1"/>
</dbReference>
<evidence type="ECO:0000313" key="9">
    <source>
        <dbReference type="Proteomes" id="UP000709437"/>
    </source>
</evidence>
<protein>
    <submittedName>
        <fullName evidence="8">Sigma-70 family RNA polymerase sigma factor</fullName>
    </submittedName>
</protein>
<dbReference type="PANTHER" id="PTHR43133:SF8">
    <property type="entry name" value="RNA POLYMERASE SIGMA FACTOR HI_1459-RELATED"/>
    <property type="match status" value="1"/>
</dbReference>
<proteinExistence type="inferred from homology"/>
<evidence type="ECO:0000256" key="2">
    <source>
        <dbReference type="ARBA" id="ARBA00023015"/>
    </source>
</evidence>
<dbReference type="InterPro" id="IPR007627">
    <property type="entry name" value="RNA_pol_sigma70_r2"/>
</dbReference>
<sequence>MDDRAFAMIVGRNAALLRTIAVRILRGSSEADDVVQETFIAAWTHLEALRDADAITAWLVTTVRRRSFDRLRSAATRYRTQLDETAPESVDNAPGAVAERASLVAAAQRVIDGMAPMQRRCWELRHLERRSYAEIAEALGLPHSTVRGHIARARAVVDRSLVSWR</sequence>
<dbReference type="EMBL" id="JAHEWX010000002">
    <property type="protein sequence ID" value="MBT1540756.1"/>
    <property type="molecule type" value="Genomic_DNA"/>
</dbReference>
<accession>A0A9Q2ZJK0</accession>
<dbReference type="GO" id="GO:0003677">
    <property type="term" value="F:DNA binding"/>
    <property type="evidence" value="ECO:0007669"/>
    <property type="project" value="UniProtKB-KW"/>
</dbReference>
<dbReference type="InterPro" id="IPR013324">
    <property type="entry name" value="RNA_pol_sigma_r3/r4-like"/>
</dbReference>
<keyword evidence="2" id="KW-0805">Transcription regulation</keyword>
<dbReference type="InterPro" id="IPR013325">
    <property type="entry name" value="RNA_pol_sigma_r2"/>
</dbReference>
<feature type="domain" description="RNA polymerase sigma-70 region 2" evidence="6">
    <location>
        <begin position="10"/>
        <end position="75"/>
    </location>
</feature>
<comment type="caution">
    <text evidence="8">The sequence shown here is derived from an EMBL/GenBank/DDBJ whole genome shotgun (WGS) entry which is preliminary data.</text>
</comment>
<evidence type="ECO:0000256" key="3">
    <source>
        <dbReference type="ARBA" id="ARBA00023082"/>
    </source>
</evidence>
<evidence type="ECO:0000259" key="7">
    <source>
        <dbReference type="Pfam" id="PF08281"/>
    </source>
</evidence>
<dbReference type="Gene3D" id="1.10.10.10">
    <property type="entry name" value="Winged helix-like DNA-binding domain superfamily/Winged helix DNA-binding domain"/>
    <property type="match status" value="1"/>
</dbReference>
<dbReference type="InterPro" id="IPR014284">
    <property type="entry name" value="RNA_pol_sigma-70_dom"/>
</dbReference>
<dbReference type="SUPFAM" id="SSF88659">
    <property type="entry name" value="Sigma3 and sigma4 domains of RNA polymerase sigma factors"/>
    <property type="match status" value="1"/>
</dbReference>